<dbReference type="Gene3D" id="1.10.260.40">
    <property type="entry name" value="lambda repressor-like DNA-binding domains"/>
    <property type="match status" value="1"/>
</dbReference>
<evidence type="ECO:0000313" key="1">
    <source>
        <dbReference type="EMBL" id="MST79895.1"/>
    </source>
</evidence>
<dbReference type="InterPro" id="IPR010982">
    <property type="entry name" value="Lambda_DNA-bd_dom_sf"/>
</dbReference>
<evidence type="ECO:0000313" key="2">
    <source>
        <dbReference type="Proteomes" id="UP000452141"/>
    </source>
</evidence>
<dbReference type="EMBL" id="VUMW01000012">
    <property type="protein sequence ID" value="MST79895.1"/>
    <property type="molecule type" value="Genomic_DNA"/>
</dbReference>
<dbReference type="AlphaFoldDB" id="A0A844FNT1"/>
<accession>A0A844FNT1</accession>
<dbReference type="GO" id="GO:0003677">
    <property type="term" value="F:DNA binding"/>
    <property type="evidence" value="ECO:0007669"/>
    <property type="project" value="InterPro"/>
</dbReference>
<gene>
    <name evidence="1" type="ORF">FYJ61_05345</name>
</gene>
<dbReference type="RefSeq" id="WP_154486860.1">
    <property type="nucleotide sequence ID" value="NZ_VUMW01000012.1"/>
</dbReference>
<sequence length="126" mass="14209">MAYSKFGEFLRQQRIRHHEVMGDTAKMLGVSVPFLSAVENGKKNVPKAWINKLIEHYQLNSDQQVDLNHAIEESKTQLKLNLVSSTDSQKQAAFTFARSFDNIDEETAARIIKLLEGKSDNSGLSD</sequence>
<dbReference type="InterPro" id="IPR001387">
    <property type="entry name" value="Cro/C1-type_HTH"/>
</dbReference>
<reference evidence="1 2" key="1">
    <citation type="submission" date="2019-08" db="EMBL/GenBank/DDBJ databases">
        <title>In-depth cultivation of the pig gut microbiome towards novel bacterial diversity and tailored functional studies.</title>
        <authorList>
            <person name="Wylensek D."/>
            <person name="Hitch T.C.A."/>
            <person name="Clavel T."/>
        </authorList>
    </citation>
    <scope>NUCLEOTIDE SEQUENCE [LARGE SCALE GENOMIC DNA]</scope>
    <source>
        <strain evidence="1 2">WCA-470BD-2E</strain>
    </source>
</reference>
<dbReference type="Proteomes" id="UP000452141">
    <property type="component" value="Unassembled WGS sequence"/>
</dbReference>
<dbReference type="SUPFAM" id="SSF47413">
    <property type="entry name" value="lambda repressor-like DNA-binding domains"/>
    <property type="match status" value="1"/>
</dbReference>
<dbReference type="CDD" id="cd00093">
    <property type="entry name" value="HTH_XRE"/>
    <property type="match status" value="1"/>
</dbReference>
<protein>
    <submittedName>
        <fullName evidence="1">Helix-turn-helix domain-containing protein</fullName>
    </submittedName>
</protein>
<comment type="caution">
    <text evidence="1">The sequence shown here is derived from an EMBL/GenBank/DDBJ whole genome shotgun (WGS) entry which is preliminary data.</text>
</comment>
<organism evidence="1 2">
    <name type="scientific">Lactobacillus equicursoris</name>
    <dbReference type="NCBI Taxonomy" id="420645"/>
    <lineage>
        <taxon>Bacteria</taxon>
        <taxon>Bacillati</taxon>
        <taxon>Bacillota</taxon>
        <taxon>Bacilli</taxon>
        <taxon>Lactobacillales</taxon>
        <taxon>Lactobacillaceae</taxon>
        <taxon>Lactobacillus</taxon>
    </lineage>
</organism>
<name>A0A844FNT1_9LACO</name>
<proteinExistence type="predicted"/>